<evidence type="ECO:0000313" key="1">
    <source>
        <dbReference type="EMBL" id="CAA9254641.1"/>
    </source>
</evidence>
<name>A0A6J4IMZ9_9BACT</name>
<gene>
    <name evidence="1" type="ORF">AVDCRST_MAG95-2039</name>
</gene>
<dbReference type="EMBL" id="CADCTJ010000638">
    <property type="protein sequence ID" value="CAA9254641.1"/>
    <property type="molecule type" value="Genomic_DNA"/>
</dbReference>
<feature type="non-terminal residue" evidence="1">
    <location>
        <position position="1"/>
    </location>
</feature>
<feature type="non-terminal residue" evidence="1">
    <location>
        <position position="78"/>
    </location>
</feature>
<reference evidence="1" key="1">
    <citation type="submission" date="2020-02" db="EMBL/GenBank/DDBJ databases">
        <authorList>
            <person name="Meier V. D."/>
        </authorList>
    </citation>
    <scope>NUCLEOTIDE SEQUENCE</scope>
    <source>
        <strain evidence="1">AVDCRST_MAG95</strain>
    </source>
</reference>
<protein>
    <submittedName>
        <fullName evidence="1">Uncharacterized protein</fullName>
    </submittedName>
</protein>
<dbReference type="AlphaFoldDB" id="A0A6J4IMZ9"/>
<accession>A0A6J4IMZ9</accession>
<sequence>CHYNSHHHRGNSEFAQTARRYWLAGSTRFYSGLYLHYFRDHEPKFRAGRRCIADAGRLDSVHGLYRNRDTAVQNRTAL</sequence>
<organism evidence="1">
    <name type="scientific">uncultured Adhaeribacter sp</name>
    <dbReference type="NCBI Taxonomy" id="448109"/>
    <lineage>
        <taxon>Bacteria</taxon>
        <taxon>Pseudomonadati</taxon>
        <taxon>Bacteroidota</taxon>
        <taxon>Cytophagia</taxon>
        <taxon>Cytophagales</taxon>
        <taxon>Hymenobacteraceae</taxon>
        <taxon>Adhaeribacter</taxon>
        <taxon>environmental samples</taxon>
    </lineage>
</organism>
<proteinExistence type="predicted"/>